<dbReference type="AlphaFoldDB" id="A0A437MDH5"/>
<name>A0A437MDH5_9PROT</name>
<feature type="domain" description="Zinc-ribbon" evidence="1">
    <location>
        <begin position="3"/>
        <end position="90"/>
    </location>
</feature>
<gene>
    <name evidence="2" type="ORF">EOD42_15955</name>
</gene>
<comment type="caution">
    <text evidence="2">The sequence shown here is derived from an EMBL/GenBank/DDBJ whole genome shotgun (WGS) entry which is preliminary data.</text>
</comment>
<dbReference type="InterPro" id="IPR011201">
    <property type="entry name" value="Zinc-ribbon_6_bact"/>
</dbReference>
<dbReference type="PIRSF" id="PIRSF012641">
    <property type="entry name" value="UCP012641"/>
    <property type="match status" value="1"/>
</dbReference>
<reference evidence="2 3" key="1">
    <citation type="submission" date="2019-01" db="EMBL/GenBank/DDBJ databases">
        <authorList>
            <person name="Chen W.-M."/>
        </authorList>
    </citation>
    <scope>NUCLEOTIDE SEQUENCE [LARGE SCALE GENOMIC DNA]</scope>
    <source>
        <strain evidence="2 3">CCP-6</strain>
    </source>
</reference>
<dbReference type="InterPro" id="IPR031321">
    <property type="entry name" value="UCP012641"/>
</dbReference>
<protein>
    <recommendedName>
        <fullName evidence="1">Zinc-ribbon domain-containing protein</fullName>
    </recommendedName>
</protein>
<sequence>MRLFACQNCGQVLHFENTRCVRCDAVLGYLPEQNTLTALDGDKPLAAPDRQVRFCDNAAHDSCNWLVPADSPERFCIACRHNRTIPDLSNPANLPLWRKIEVAKHRAFYSFVRLNLPMQSRAEAPTNGLAFDILADDAEQKIMTSHADGLITIALAEADDAERARRRTAMGEPYRTLLGHFRHESGHYFWDRLVRDGGKLEECRAVFGDDTIDYAEALKRNYEQGPPADWQDHYVSTYAACHPWEDFAETWAHYLHMVDTLEMASSLRLGIDPRADKQGDLTTQVGFDAYAGTSITELMDAWVPLTVAVNSLNRSMGVPDLYPFVLSPVVVGKLGFIQSLVHEQRASL</sequence>
<accession>A0A437MDH5</accession>
<dbReference type="OrthoDB" id="256753at2"/>
<organism evidence="2 3">
    <name type="scientific">Rhodovarius crocodyli</name>
    <dbReference type="NCBI Taxonomy" id="1979269"/>
    <lineage>
        <taxon>Bacteria</taxon>
        <taxon>Pseudomonadati</taxon>
        <taxon>Pseudomonadota</taxon>
        <taxon>Alphaproteobacteria</taxon>
        <taxon>Acetobacterales</taxon>
        <taxon>Roseomonadaceae</taxon>
        <taxon>Rhodovarius</taxon>
    </lineage>
</organism>
<dbReference type="Proteomes" id="UP000282957">
    <property type="component" value="Unassembled WGS sequence"/>
</dbReference>
<dbReference type="Pfam" id="PF15887">
    <property type="entry name" value="Peptidase_Mx"/>
    <property type="match status" value="1"/>
</dbReference>
<evidence type="ECO:0000313" key="2">
    <source>
        <dbReference type="EMBL" id="RVT95688.1"/>
    </source>
</evidence>
<dbReference type="Gene3D" id="3.40.390.70">
    <property type="match status" value="1"/>
</dbReference>
<proteinExistence type="predicted"/>
<evidence type="ECO:0000259" key="1">
    <source>
        <dbReference type="Pfam" id="PF10005"/>
    </source>
</evidence>
<evidence type="ECO:0000313" key="3">
    <source>
        <dbReference type="Proteomes" id="UP000282957"/>
    </source>
</evidence>
<dbReference type="RefSeq" id="WP_127788548.1">
    <property type="nucleotide sequence ID" value="NZ_SACL01000005.1"/>
</dbReference>
<keyword evidence="3" id="KW-1185">Reference proteome</keyword>
<dbReference type="Pfam" id="PF10005">
    <property type="entry name" value="Zn_ribbon_DZR_6"/>
    <property type="match status" value="1"/>
</dbReference>
<dbReference type="EMBL" id="SACL01000005">
    <property type="protein sequence ID" value="RVT95688.1"/>
    <property type="molecule type" value="Genomic_DNA"/>
</dbReference>